<name>A0AAW2YI03_9EUKA</name>
<dbReference type="Pfam" id="PF04193">
    <property type="entry name" value="PQ-loop"/>
    <property type="match status" value="2"/>
</dbReference>
<protein>
    <recommendedName>
        <fullName evidence="8">PQ-loop repeat-containing protein</fullName>
    </recommendedName>
</protein>
<dbReference type="Gene3D" id="1.20.1280.290">
    <property type="match status" value="2"/>
</dbReference>
<dbReference type="InterPro" id="IPR051415">
    <property type="entry name" value="LAAT-1"/>
</dbReference>
<keyword evidence="4 5" id="KW-0472">Membrane</keyword>
<keyword evidence="7" id="KW-1185">Reference proteome</keyword>
<feature type="transmembrane region" description="Helical" evidence="5">
    <location>
        <begin position="82"/>
        <end position="104"/>
    </location>
</feature>
<evidence type="ECO:0000256" key="5">
    <source>
        <dbReference type="SAM" id="Phobius"/>
    </source>
</evidence>
<evidence type="ECO:0000256" key="4">
    <source>
        <dbReference type="ARBA" id="ARBA00023136"/>
    </source>
</evidence>
<gene>
    <name evidence="6" type="ORF">AKO1_006157</name>
</gene>
<proteinExistence type="predicted"/>
<feature type="transmembrane region" description="Helical" evidence="5">
    <location>
        <begin position="6"/>
        <end position="25"/>
    </location>
</feature>
<keyword evidence="3 5" id="KW-1133">Transmembrane helix</keyword>
<dbReference type="Proteomes" id="UP001431209">
    <property type="component" value="Unassembled WGS sequence"/>
</dbReference>
<comment type="subcellular location">
    <subcellularLocation>
        <location evidence="1">Membrane</location>
        <topology evidence="1">Multi-pass membrane protein</topology>
    </subcellularLocation>
</comment>
<evidence type="ECO:0000256" key="3">
    <source>
        <dbReference type="ARBA" id="ARBA00022989"/>
    </source>
</evidence>
<evidence type="ECO:0000256" key="2">
    <source>
        <dbReference type="ARBA" id="ARBA00022692"/>
    </source>
</evidence>
<accession>A0AAW2YI03</accession>
<feature type="transmembrane region" description="Helical" evidence="5">
    <location>
        <begin position="222"/>
        <end position="245"/>
    </location>
</feature>
<keyword evidence="2 5" id="KW-0812">Transmembrane</keyword>
<dbReference type="GO" id="GO:0016020">
    <property type="term" value="C:membrane"/>
    <property type="evidence" value="ECO:0007669"/>
    <property type="project" value="UniProtKB-SubCell"/>
</dbReference>
<feature type="transmembrane region" description="Helical" evidence="5">
    <location>
        <begin position="190"/>
        <end position="210"/>
    </location>
</feature>
<feature type="transmembrane region" description="Helical" evidence="5">
    <location>
        <begin position="156"/>
        <end position="184"/>
    </location>
</feature>
<dbReference type="PANTHER" id="PTHR16201:SF11">
    <property type="entry name" value="PQ-LOOP REPEAT-CONTAINING PROTEIN"/>
    <property type="match status" value="1"/>
</dbReference>
<reference evidence="6 7" key="1">
    <citation type="submission" date="2024-03" db="EMBL/GenBank/DDBJ databases">
        <title>The Acrasis kona genome and developmental transcriptomes reveal deep origins of eukaryotic multicellular pathways.</title>
        <authorList>
            <person name="Sheikh S."/>
            <person name="Fu C.-J."/>
            <person name="Brown M.W."/>
            <person name="Baldauf S.L."/>
        </authorList>
    </citation>
    <scope>NUCLEOTIDE SEQUENCE [LARGE SCALE GENOMIC DNA]</scope>
    <source>
        <strain evidence="6 7">ATCC MYA-3509</strain>
    </source>
</reference>
<dbReference type="EMBL" id="JAOPGA020000078">
    <property type="protein sequence ID" value="KAL0476694.1"/>
    <property type="molecule type" value="Genomic_DNA"/>
</dbReference>
<evidence type="ECO:0000313" key="6">
    <source>
        <dbReference type="EMBL" id="KAL0476694.1"/>
    </source>
</evidence>
<evidence type="ECO:0000313" key="7">
    <source>
        <dbReference type="Proteomes" id="UP001431209"/>
    </source>
</evidence>
<feature type="transmembrane region" description="Helical" evidence="5">
    <location>
        <begin position="37"/>
        <end position="62"/>
    </location>
</feature>
<comment type="caution">
    <text evidence="6">The sequence shown here is derived from an EMBL/GenBank/DDBJ whole genome shotgun (WGS) entry which is preliminary data.</text>
</comment>
<dbReference type="SMART" id="SM00679">
    <property type="entry name" value="CTNS"/>
    <property type="match status" value="2"/>
</dbReference>
<evidence type="ECO:0000256" key="1">
    <source>
        <dbReference type="ARBA" id="ARBA00004141"/>
    </source>
</evidence>
<dbReference type="InterPro" id="IPR006603">
    <property type="entry name" value="PQ-loop_rpt"/>
</dbReference>
<evidence type="ECO:0008006" key="8">
    <source>
        <dbReference type="Google" id="ProtNLM"/>
    </source>
</evidence>
<feature type="transmembrane region" description="Helical" evidence="5">
    <location>
        <begin position="257"/>
        <end position="278"/>
    </location>
</feature>
<organism evidence="6 7">
    <name type="scientific">Acrasis kona</name>
    <dbReference type="NCBI Taxonomy" id="1008807"/>
    <lineage>
        <taxon>Eukaryota</taxon>
        <taxon>Discoba</taxon>
        <taxon>Heterolobosea</taxon>
        <taxon>Tetramitia</taxon>
        <taxon>Eutetramitia</taxon>
        <taxon>Acrasidae</taxon>
        <taxon>Acrasis</taxon>
    </lineage>
</organism>
<dbReference type="PANTHER" id="PTHR16201">
    <property type="entry name" value="SEVEN TRANSMEMBRANE PROTEIN 1-RELATED"/>
    <property type="match status" value="1"/>
</dbReference>
<dbReference type="AlphaFoldDB" id="A0AAW2YI03"/>
<sequence>MATFRDVAEILFAVVLILGVFVSLTPQLKNVIKSKSTAGISFTTLYLGTIGSFFTATNAVLLNGMYLRYDIVGVLTGVKKSLLLFQLVSLWVMYVINYIVYCIYFKDEPKEQGSELAATPKEHETITDDLDLGGNHYQVEFPEKSHSRMESKQWKIILASTAFYLLAFVETIFIAVVLVVLFGIPDSRLTLFADILGYITAFITVIQWMPQIIKTIKNKSSGSFSIVMMLVMMPGSFVILFYLAYLSGERFSTWFSYLVAGIQQIILLVCIIYFDYIAPRGVSIKALFKRKKDQPDTNEGATTYVNVDEQTHLVGSSVNTKNNSTFTQQ</sequence>